<name>A0A328CD24_9DELT</name>
<dbReference type="PROSITE" id="PS51471">
    <property type="entry name" value="FE2OG_OXY"/>
    <property type="match status" value="1"/>
</dbReference>
<dbReference type="PRINTS" id="PR00682">
    <property type="entry name" value="IPNSYNTHASE"/>
</dbReference>
<comment type="caution">
    <text evidence="7">The sequence shown here is derived from an EMBL/GenBank/DDBJ whole genome shotgun (WGS) entry which is preliminary data.</text>
</comment>
<keyword evidence="4 5" id="KW-0408">Iron</keyword>
<dbReference type="Proteomes" id="UP000249169">
    <property type="component" value="Unassembled WGS sequence"/>
</dbReference>
<evidence type="ECO:0000256" key="4">
    <source>
        <dbReference type="ARBA" id="ARBA00023004"/>
    </source>
</evidence>
<dbReference type="PANTHER" id="PTHR10209">
    <property type="entry name" value="OXIDOREDUCTASE, 2OG-FE II OXYGENASE FAMILY PROTEIN"/>
    <property type="match status" value="1"/>
</dbReference>
<dbReference type="EMBL" id="QHKO01000001">
    <property type="protein sequence ID" value="RAL24769.1"/>
    <property type="molecule type" value="Genomic_DNA"/>
</dbReference>
<evidence type="ECO:0000256" key="1">
    <source>
        <dbReference type="ARBA" id="ARBA00008056"/>
    </source>
</evidence>
<dbReference type="OrthoDB" id="21825at2"/>
<comment type="similarity">
    <text evidence="1 5">Belongs to the iron/ascorbate-dependent oxidoreductase family.</text>
</comment>
<reference evidence="7 8" key="1">
    <citation type="submission" date="2018-05" db="EMBL/GenBank/DDBJ databases">
        <title>Lujinxingia marina gen. nov. sp. nov., a new facultative anaerobic member of the class Deltaproteobacteria, and proposal of Lujinxingaceae fam. nov.</title>
        <authorList>
            <person name="Li C.-M."/>
        </authorList>
    </citation>
    <scope>NUCLEOTIDE SEQUENCE [LARGE SCALE GENOMIC DNA]</scope>
    <source>
        <strain evidence="7 8">B210</strain>
    </source>
</reference>
<keyword evidence="3 5" id="KW-0560">Oxidoreductase</keyword>
<dbReference type="Pfam" id="PF14226">
    <property type="entry name" value="DIOX_N"/>
    <property type="match status" value="1"/>
</dbReference>
<dbReference type="GO" id="GO:0046872">
    <property type="term" value="F:metal ion binding"/>
    <property type="evidence" value="ECO:0007669"/>
    <property type="project" value="UniProtKB-KW"/>
</dbReference>
<evidence type="ECO:0000256" key="5">
    <source>
        <dbReference type="RuleBase" id="RU003682"/>
    </source>
</evidence>
<evidence type="ECO:0000256" key="2">
    <source>
        <dbReference type="ARBA" id="ARBA00022723"/>
    </source>
</evidence>
<dbReference type="RefSeq" id="WP_111727941.1">
    <property type="nucleotide sequence ID" value="NZ_QHKO01000001.1"/>
</dbReference>
<dbReference type="PANTHER" id="PTHR10209:SF881">
    <property type="entry name" value="FI07970P-RELATED"/>
    <property type="match status" value="1"/>
</dbReference>
<dbReference type="InterPro" id="IPR005123">
    <property type="entry name" value="Oxoglu/Fe-dep_dioxygenase_dom"/>
</dbReference>
<dbReference type="InterPro" id="IPR026992">
    <property type="entry name" value="DIOX_N"/>
</dbReference>
<evidence type="ECO:0000256" key="3">
    <source>
        <dbReference type="ARBA" id="ARBA00023002"/>
    </source>
</evidence>
<evidence type="ECO:0000313" key="8">
    <source>
        <dbReference type="Proteomes" id="UP000249169"/>
    </source>
</evidence>
<organism evidence="7 8">
    <name type="scientific">Lujinxingia litoralis</name>
    <dbReference type="NCBI Taxonomy" id="2211119"/>
    <lineage>
        <taxon>Bacteria</taxon>
        <taxon>Deltaproteobacteria</taxon>
        <taxon>Bradymonadales</taxon>
        <taxon>Lujinxingiaceae</taxon>
        <taxon>Lujinxingia</taxon>
    </lineage>
</organism>
<protein>
    <submittedName>
        <fullName evidence="7">Isopenicillin N synthase family oxygenase</fullName>
    </submittedName>
</protein>
<dbReference type="Pfam" id="PF03171">
    <property type="entry name" value="2OG-FeII_Oxy"/>
    <property type="match status" value="1"/>
</dbReference>
<evidence type="ECO:0000259" key="6">
    <source>
        <dbReference type="PROSITE" id="PS51471"/>
    </source>
</evidence>
<sequence>MAKEQTIPVVDLRDYTHGDEASRQAFVQKIGDALKELGFVAVEGHGVDTDLLYENYDLFEKFFALEEATKRRYESPETGRQRGYTSFGVEHAKNNEKADLKEFWHLGRDLPADHPMAERIQKNVWPEEVPALREKAQELYQAMENSAQTMLKAISIYLGQQESFLPDMIKDGNSIIRVIHYPVCDGFDEPGTMRAAEHEDINLITLLPEATQSGLELLERDGTWRPIHAIKGQMIVDSGDMLARITNNKLPSTTHRVVNPEGDATSRYSMPFFVHPHPDYVLEVLDTCLEEGEEPASAPITAEEFLFERLREIGLK</sequence>
<accession>A0A328CD24</accession>
<dbReference type="Gene3D" id="2.60.120.330">
    <property type="entry name" value="B-lactam Antibiotic, Isopenicillin N Synthase, Chain"/>
    <property type="match status" value="1"/>
</dbReference>
<dbReference type="SUPFAM" id="SSF51197">
    <property type="entry name" value="Clavaminate synthase-like"/>
    <property type="match status" value="1"/>
</dbReference>
<dbReference type="InterPro" id="IPR044861">
    <property type="entry name" value="IPNS-like_FE2OG_OXY"/>
</dbReference>
<feature type="domain" description="Fe2OG dioxygenase" evidence="6">
    <location>
        <begin position="171"/>
        <end position="276"/>
    </location>
</feature>
<keyword evidence="8" id="KW-1185">Reference proteome</keyword>
<dbReference type="GO" id="GO:0016491">
    <property type="term" value="F:oxidoreductase activity"/>
    <property type="evidence" value="ECO:0007669"/>
    <property type="project" value="UniProtKB-KW"/>
</dbReference>
<dbReference type="AlphaFoldDB" id="A0A328CD24"/>
<gene>
    <name evidence="7" type="ORF">DL240_00740</name>
</gene>
<dbReference type="InterPro" id="IPR027443">
    <property type="entry name" value="IPNS-like_sf"/>
</dbReference>
<proteinExistence type="inferred from homology"/>
<evidence type="ECO:0000313" key="7">
    <source>
        <dbReference type="EMBL" id="RAL24769.1"/>
    </source>
</evidence>
<keyword evidence="2 5" id="KW-0479">Metal-binding</keyword>